<feature type="domain" description="Tyrosinase copper-binding" evidence="4">
    <location>
        <begin position="455"/>
        <end position="466"/>
    </location>
</feature>
<dbReference type="InterPro" id="IPR050316">
    <property type="entry name" value="Tyrosinase/Hemocyanin"/>
</dbReference>
<dbReference type="GO" id="GO:0016491">
    <property type="term" value="F:oxidoreductase activity"/>
    <property type="evidence" value="ECO:0007669"/>
    <property type="project" value="InterPro"/>
</dbReference>
<keyword evidence="3" id="KW-0732">Signal</keyword>
<reference evidence="5" key="1">
    <citation type="submission" date="2014-11" db="EMBL/GenBank/DDBJ databases">
        <authorList>
            <person name="Otto D Thomas"/>
            <person name="Naeem Raeece"/>
        </authorList>
    </citation>
    <scope>NUCLEOTIDE SEQUENCE</scope>
</reference>
<evidence type="ECO:0000256" key="3">
    <source>
        <dbReference type="SAM" id="SignalP"/>
    </source>
</evidence>
<evidence type="ECO:0000313" key="5">
    <source>
        <dbReference type="EMBL" id="CEM53904.1"/>
    </source>
</evidence>
<proteinExistence type="predicted"/>
<dbReference type="PhylomeDB" id="A0A0G4I9S5"/>
<feature type="signal peptide" evidence="3">
    <location>
        <begin position="1"/>
        <end position="19"/>
    </location>
</feature>
<dbReference type="PANTHER" id="PTHR11474:SF126">
    <property type="entry name" value="TYROSINASE-LIKE PROTEIN TYR-1-RELATED"/>
    <property type="match status" value="1"/>
</dbReference>
<dbReference type="PROSITE" id="PS00498">
    <property type="entry name" value="TYROSINASE_2"/>
    <property type="match status" value="1"/>
</dbReference>
<sequence>MLLRSVALAAAFCCGPAVSIGPFTNKLKFPDVPYVPLPEIPIDPRVQNETAWKIIEARKKTTLPASEKLWDFGNFLYENFDFNVEYFQQLSGIPYVAKGTVPNALSKSFISLLENKDKRNRKIVRRRVQAISDEEWNEFVQGCKIMKRYTTDEGRAIYGPDFINYDDITLNHARGTLGEQCNHLHYGPAFLWYHRMLITIFERSLLSVTSTLGGKLTGVPYWDAPQDIFFYGRYVEAPLFGPDRMGGGGTEENGYEVKDGPFAGDQWGIPVSPDPRLKNPYGFMRSPFNPNPSPYLTRRFENFCGLPYPEVLEYSQEACALLRKGDLLGFLWCQDLPIHSNPHLNLGGNWLSEKTFECYTLVLPVLTLKYNGPGTQVAFDTIPGPVREQWTQGCLDCPEDCTGLPVEECHCEYAEKTDPLLAKNCTDNQPLAQNYPKWAAGAFGDFADVAFSPNDPIFWLHHAQVDRVLTSWQVSNVEIAGTFYGHPEVWPPSDKLLQCEGHALNDVLNPVEPLKGVYANVPANEGTTIKQVIEATIPGWTLEYEYDALLEGLSGALEIQKRTFELKGAGPIQGSIYNEEGGRDLIWMAPDNIQDLEGKDANPGLFDGIDLSTLRQFPLP</sequence>
<evidence type="ECO:0000259" key="4">
    <source>
        <dbReference type="PROSITE" id="PS00498"/>
    </source>
</evidence>
<dbReference type="Pfam" id="PF00264">
    <property type="entry name" value="Tyrosinase"/>
    <property type="match status" value="2"/>
</dbReference>
<dbReference type="AlphaFoldDB" id="A0A0G4I9S5"/>
<dbReference type="Gene3D" id="1.10.1280.10">
    <property type="entry name" value="Di-copper center containing domain from catechol oxidase"/>
    <property type="match status" value="2"/>
</dbReference>
<accession>A0A0G4I9S5</accession>
<feature type="chain" id="PRO_5005192388" description="Tyrosinase copper-binding domain-containing protein" evidence="3">
    <location>
        <begin position="20"/>
        <end position="620"/>
    </location>
</feature>
<dbReference type="SUPFAM" id="SSF48056">
    <property type="entry name" value="Di-copper centre-containing domain"/>
    <property type="match status" value="2"/>
</dbReference>
<dbReference type="PRINTS" id="PR00092">
    <property type="entry name" value="TYROSINASE"/>
</dbReference>
<gene>
    <name evidence="5" type="ORF">Cvel_12350</name>
</gene>
<dbReference type="InterPro" id="IPR008922">
    <property type="entry name" value="Di-copper_centre_dom_sf"/>
</dbReference>
<dbReference type="VEuPathDB" id="CryptoDB:Cvel_12350"/>
<dbReference type="InterPro" id="IPR002227">
    <property type="entry name" value="Tyrosinase_Cu-bd"/>
</dbReference>
<keyword evidence="1" id="KW-0479">Metal-binding</keyword>
<dbReference type="GO" id="GO:0046872">
    <property type="term" value="F:metal ion binding"/>
    <property type="evidence" value="ECO:0007669"/>
    <property type="project" value="UniProtKB-KW"/>
</dbReference>
<name>A0A0G4I9S5_9ALVE</name>
<dbReference type="EMBL" id="CDMZ01005736">
    <property type="protein sequence ID" value="CEM53904.1"/>
    <property type="molecule type" value="Genomic_DNA"/>
</dbReference>
<keyword evidence="2" id="KW-0186">Copper</keyword>
<organism evidence="5">
    <name type="scientific">Chromera velia CCMP2878</name>
    <dbReference type="NCBI Taxonomy" id="1169474"/>
    <lineage>
        <taxon>Eukaryota</taxon>
        <taxon>Sar</taxon>
        <taxon>Alveolata</taxon>
        <taxon>Colpodellida</taxon>
        <taxon>Chromeraceae</taxon>
        <taxon>Chromera</taxon>
    </lineage>
</organism>
<dbReference type="PANTHER" id="PTHR11474">
    <property type="entry name" value="TYROSINASE FAMILY MEMBER"/>
    <property type="match status" value="1"/>
</dbReference>
<evidence type="ECO:0000256" key="2">
    <source>
        <dbReference type="ARBA" id="ARBA00023008"/>
    </source>
</evidence>
<protein>
    <recommendedName>
        <fullName evidence="4">Tyrosinase copper-binding domain-containing protein</fullName>
    </recommendedName>
</protein>
<evidence type="ECO:0000256" key="1">
    <source>
        <dbReference type="ARBA" id="ARBA00022723"/>
    </source>
</evidence>